<accession>A0ABX0DWG4</accession>
<gene>
    <name evidence="2" type="ORF">G6048_30410</name>
</gene>
<comment type="caution">
    <text evidence="2">The sequence shown here is derived from an EMBL/GenBank/DDBJ whole genome shotgun (WGS) entry which is preliminary data.</text>
</comment>
<reference evidence="2 3" key="1">
    <citation type="submission" date="2020-02" db="EMBL/GenBank/DDBJ databases">
        <title>Whole-genome analyses of novel actinobacteria.</title>
        <authorList>
            <person name="Sahin N."/>
            <person name="Tokatli A."/>
        </authorList>
    </citation>
    <scope>NUCLEOTIDE SEQUENCE [LARGE SCALE GENOMIC DNA]</scope>
    <source>
        <strain evidence="2 3">YC419</strain>
    </source>
</reference>
<dbReference type="Proteomes" id="UP001518140">
    <property type="component" value="Unassembled WGS sequence"/>
</dbReference>
<name>A0ABX0DWG4_9ACTN</name>
<organism evidence="2 3">
    <name type="scientific">Streptomyces ureilyticus</name>
    <dbReference type="NCBI Taxonomy" id="1775131"/>
    <lineage>
        <taxon>Bacteria</taxon>
        <taxon>Bacillati</taxon>
        <taxon>Actinomycetota</taxon>
        <taxon>Actinomycetes</taxon>
        <taxon>Kitasatosporales</taxon>
        <taxon>Streptomycetaceae</taxon>
        <taxon>Streptomyces</taxon>
    </lineage>
</organism>
<evidence type="ECO:0000256" key="1">
    <source>
        <dbReference type="SAM" id="MobiDB-lite"/>
    </source>
</evidence>
<protein>
    <submittedName>
        <fullName evidence="2">Uncharacterized protein</fullName>
    </submittedName>
</protein>
<dbReference type="EMBL" id="JAAKZX010000121">
    <property type="protein sequence ID" value="NGO46270.1"/>
    <property type="molecule type" value="Genomic_DNA"/>
</dbReference>
<feature type="region of interest" description="Disordered" evidence="1">
    <location>
        <begin position="1"/>
        <end position="58"/>
    </location>
</feature>
<dbReference type="RefSeq" id="WP_165342810.1">
    <property type="nucleotide sequence ID" value="NZ_JAAKZX010000121.1"/>
</dbReference>
<evidence type="ECO:0000313" key="2">
    <source>
        <dbReference type="EMBL" id="NGO46270.1"/>
    </source>
</evidence>
<evidence type="ECO:0000313" key="3">
    <source>
        <dbReference type="Proteomes" id="UP001518140"/>
    </source>
</evidence>
<keyword evidence="3" id="KW-1185">Reference proteome</keyword>
<sequence>MEIGTGADIEQAGVEPAVAERGTEDGTRAVPASRGARRDERGEQEPGDLQSNIVLGED</sequence>
<proteinExistence type="predicted"/>
<feature type="compositionally biased region" description="Polar residues" evidence="1">
    <location>
        <begin position="49"/>
        <end position="58"/>
    </location>
</feature>